<comment type="similarity">
    <text evidence="3">Belongs to the Nudix hydrolase family. NudK subfamily.</text>
</comment>
<evidence type="ECO:0000256" key="2">
    <source>
        <dbReference type="ARBA" id="ARBA00001946"/>
    </source>
</evidence>
<dbReference type="Gene3D" id="3.90.79.10">
    <property type="entry name" value="Nucleoside Triphosphate Pyrophosphohydrolase"/>
    <property type="match status" value="1"/>
</dbReference>
<dbReference type="PANTHER" id="PTHR11839:SF18">
    <property type="entry name" value="NUDIX HYDROLASE DOMAIN-CONTAINING PROTEIN"/>
    <property type="match status" value="1"/>
</dbReference>
<feature type="domain" description="Nudix hydrolase" evidence="8">
    <location>
        <begin position="43"/>
        <end position="174"/>
    </location>
</feature>
<evidence type="ECO:0000256" key="4">
    <source>
        <dbReference type="ARBA" id="ARBA00016377"/>
    </source>
</evidence>
<evidence type="ECO:0000256" key="5">
    <source>
        <dbReference type="ARBA" id="ARBA00022801"/>
    </source>
</evidence>
<keyword evidence="5 9" id="KW-0378">Hydrolase</keyword>
<dbReference type="PROSITE" id="PS00893">
    <property type="entry name" value="NUDIX_BOX"/>
    <property type="match status" value="1"/>
</dbReference>
<dbReference type="GO" id="GO:0006753">
    <property type="term" value="P:nucleoside phosphate metabolic process"/>
    <property type="evidence" value="ECO:0007669"/>
    <property type="project" value="TreeGrafter"/>
</dbReference>
<dbReference type="InterPro" id="IPR000086">
    <property type="entry name" value="NUDIX_hydrolase_dom"/>
</dbReference>
<evidence type="ECO:0000259" key="8">
    <source>
        <dbReference type="PROSITE" id="PS51462"/>
    </source>
</evidence>
<accession>A0A7C3E3C1</accession>
<reference evidence="9" key="1">
    <citation type="journal article" date="2020" name="mSystems">
        <title>Genome- and Community-Level Interaction Insights into Carbon Utilization and Element Cycling Functions of Hydrothermarchaeota in Hydrothermal Sediment.</title>
        <authorList>
            <person name="Zhou Z."/>
            <person name="Liu Y."/>
            <person name="Xu W."/>
            <person name="Pan J."/>
            <person name="Luo Z.H."/>
            <person name="Li M."/>
        </authorList>
    </citation>
    <scope>NUCLEOTIDE SEQUENCE [LARGE SCALE GENOMIC DNA]</scope>
    <source>
        <strain evidence="9">SpSt-503</strain>
    </source>
</reference>
<evidence type="ECO:0000256" key="6">
    <source>
        <dbReference type="ARBA" id="ARBA00032162"/>
    </source>
</evidence>
<evidence type="ECO:0000256" key="7">
    <source>
        <dbReference type="ARBA" id="ARBA00032272"/>
    </source>
</evidence>
<evidence type="ECO:0000256" key="3">
    <source>
        <dbReference type="ARBA" id="ARBA00007275"/>
    </source>
</evidence>
<evidence type="ECO:0000313" key="9">
    <source>
        <dbReference type="EMBL" id="HFH30392.1"/>
    </source>
</evidence>
<organism evidence="9">
    <name type="scientific">Gracilinema caldarium</name>
    <dbReference type="NCBI Taxonomy" id="215591"/>
    <lineage>
        <taxon>Bacteria</taxon>
        <taxon>Pseudomonadati</taxon>
        <taxon>Spirochaetota</taxon>
        <taxon>Spirochaetia</taxon>
        <taxon>Spirochaetales</taxon>
        <taxon>Breznakiellaceae</taxon>
        <taxon>Gracilinema</taxon>
    </lineage>
</organism>
<comment type="catalytic activity">
    <reaction evidence="1">
        <text>GDP-alpha-D-mannose + H2O = alpha-D-mannose 1-phosphate + GMP + 2 H(+)</text>
        <dbReference type="Rhea" id="RHEA:27978"/>
        <dbReference type="ChEBI" id="CHEBI:15377"/>
        <dbReference type="ChEBI" id="CHEBI:15378"/>
        <dbReference type="ChEBI" id="CHEBI:57527"/>
        <dbReference type="ChEBI" id="CHEBI:58115"/>
        <dbReference type="ChEBI" id="CHEBI:58409"/>
    </reaction>
</comment>
<protein>
    <recommendedName>
        <fullName evidence="4">GDP-mannose pyrophosphatase</fullName>
    </recommendedName>
    <alternativeName>
        <fullName evidence="6">GDP-mannose hydrolase</fullName>
    </alternativeName>
    <alternativeName>
        <fullName evidence="7">GDPMK</fullName>
    </alternativeName>
</protein>
<dbReference type="GO" id="GO:0019693">
    <property type="term" value="P:ribose phosphate metabolic process"/>
    <property type="evidence" value="ECO:0007669"/>
    <property type="project" value="TreeGrafter"/>
</dbReference>
<dbReference type="CDD" id="cd03424">
    <property type="entry name" value="NUDIX_ADPRase_Nudt5_UGPPase_Nudt14"/>
    <property type="match status" value="1"/>
</dbReference>
<dbReference type="InterPro" id="IPR015797">
    <property type="entry name" value="NUDIX_hydrolase-like_dom_sf"/>
</dbReference>
<name>A0A7C3E3C1_9SPIR</name>
<dbReference type="EMBL" id="DSVL01000399">
    <property type="protein sequence ID" value="HFH30392.1"/>
    <property type="molecule type" value="Genomic_DNA"/>
</dbReference>
<dbReference type="PANTHER" id="PTHR11839">
    <property type="entry name" value="UDP/ADP-SUGAR PYROPHOSPHATASE"/>
    <property type="match status" value="1"/>
</dbReference>
<dbReference type="InterPro" id="IPR020084">
    <property type="entry name" value="NUDIX_hydrolase_CS"/>
</dbReference>
<dbReference type="GO" id="GO:0016787">
    <property type="term" value="F:hydrolase activity"/>
    <property type="evidence" value="ECO:0007669"/>
    <property type="project" value="UniProtKB-KW"/>
</dbReference>
<comment type="cofactor">
    <cofactor evidence="2">
        <name>Mg(2+)</name>
        <dbReference type="ChEBI" id="CHEBI:18420"/>
    </cofactor>
</comment>
<evidence type="ECO:0000256" key="1">
    <source>
        <dbReference type="ARBA" id="ARBA00000847"/>
    </source>
</evidence>
<dbReference type="PROSITE" id="PS51462">
    <property type="entry name" value="NUDIX"/>
    <property type="match status" value="1"/>
</dbReference>
<dbReference type="SUPFAM" id="SSF55811">
    <property type="entry name" value="Nudix"/>
    <property type="match status" value="1"/>
</dbReference>
<comment type="caution">
    <text evidence="9">The sequence shown here is derived from an EMBL/GenBank/DDBJ whole genome shotgun (WGS) entry which is preliminary data.</text>
</comment>
<dbReference type="AlphaFoldDB" id="A0A7C3E3C1"/>
<dbReference type="Pfam" id="PF00293">
    <property type="entry name" value="NUDIX"/>
    <property type="match status" value="1"/>
</dbReference>
<gene>
    <name evidence="9" type="ORF">ENS59_12940</name>
</gene>
<sequence>MSKEPCWRELERRRLMDCKIFTVDEAIRQCDDKNPGTFYLIDAPDWAGVIPVVNTPEGRKFVMIQQYRHGTGRRSIEFPGGIIDAGEDPVLAISRELLEETGYAAEMILPLGSLSPNPAMMTNHFHAFVAEDCHLVQDPHLDEHEDIQVLLVPEDEAINLVGGEEMGHALMTAALFLYSRYLGRCL</sequence>
<proteinExistence type="inferred from homology"/>